<keyword evidence="1" id="KW-0812">Transmembrane</keyword>
<dbReference type="EMBL" id="ACEC01000056">
    <property type="protein sequence ID" value="EEG30756.1"/>
    <property type="molecule type" value="Genomic_DNA"/>
</dbReference>
<evidence type="ECO:0000313" key="3">
    <source>
        <dbReference type="EMBL" id="EEG30756.1"/>
    </source>
</evidence>
<dbReference type="Pfam" id="PF17132">
    <property type="entry name" value="Glyco_hydro_106"/>
    <property type="match status" value="1"/>
</dbReference>
<evidence type="ECO:0000313" key="4">
    <source>
        <dbReference type="Proteomes" id="UP000003340"/>
    </source>
</evidence>
<dbReference type="HOGENOM" id="CLU_003772_0_1_9"/>
<proteinExistence type="predicted"/>
<dbReference type="InterPro" id="IPR008979">
    <property type="entry name" value="Galactose-bd-like_sf"/>
</dbReference>
<dbReference type="SUPFAM" id="SSF49785">
    <property type="entry name" value="Galactose-binding domain-like"/>
    <property type="match status" value="1"/>
</dbReference>
<dbReference type="InterPro" id="IPR053161">
    <property type="entry name" value="Ulvan_degrading_GH"/>
</dbReference>
<dbReference type="STRING" id="537013.CLOSTMETH_01612"/>
<evidence type="ECO:0000256" key="2">
    <source>
        <dbReference type="SAM" id="SignalP"/>
    </source>
</evidence>
<dbReference type="eggNOG" id="COG1538">
    <property type="taxonomic scope" value="Bacteria"/>
</dbReference>
<keyword evidence="2" id="KW-0732">Signal</keyword>
<feature type="chain" id="PRO_5038518888" description="Glycosyl hydrolase family 2, sugar binding domain protein" evidence="2">
    <location>
        <begin position="25"/>
        <end position="1287"/>
    </location>
</feature>
<dbReference type="PANTHER" id="PTHR36848:SF2">
    <property type="entry name" value="SECRETED PROTEIN"/>
    <property type="match status" value="1"/>
</dbReference>
<feature type="transmembrane region" description="Helical" evidence="1">
    <location>
        <begin position="1265"/>
        <end position="1283"/>
    </location>
</feature>
<keyword evidence="1" id="KW-0472">Membrane</keyword>
<keyword evidence="4" id="KW-1185">Reference proteome</keyword>
<comment type="caution">
    <text evidence="3">The sequence shown here is derived from an EMBL/GenBank/DDBJ whole genome shotgun (WGS) entry which is preliminary data.</text>
</comment>
<accession>C0ECP1</accession>
<reference evidence="3 4" key="2">
    <citation type="submission" date="2009-02" db="EMBL/GenBank/DDBJ databases">
        <title>Draft genome sequence of Clostridium methylpentosum (DSM 5476).</title>
        <authorList>
            <person name="Sudarsanam P."/>
            <person name="Ley R."/>
            <person name="Guruge J."/>
            <person name="Turnbaugh P.J."/>
            <person name="Mahowald M."/>
            <person name="Liep D."/>
            <person name="Gordon J."/>
        </authorList>
    </citation>
    <scope>NUCLEOTIDE SEQUENCE [LARGE SCALE GENOMIC DNA]</scope>
    <source>
        <strain evidence="3 4">DSM 5476</strain>
    </source>
</reference>
<name>C0ECP1_9FIRM</name>
<feature type="signal peptide" evidence="2">
    <location>
        <begin position="1"/>
        <end position="24"/>
    </location>
</feature>
<keyword evidence="1" id="KW-1133">Transmembrane helix</keyword>
<evidence type="ECO:0008006" key="5">
    <source>
        <dbReference type="Google" id="ProtNLM"/>
    </source>
</evidence>
<dbReference type="PANTHER" id="PTHR36848">
    <property type="entry name" value="DNA-BINDING PROTEIN (PUTATIVE SECRETED PROTEIN)-RELATED"/>
    <property type="match status" value="1"/>
</dbReference>
<dbReference type="Gene3D" id="1.20.1270.90">
    <property type="entry name" value="AF1782-like"/>
    <property type="match status" value="3"/>
</dbReference>
<dbReference type="Proteomes" id="UP000003340">
    <property type="component" value="Unassembled WGS sequence"/>
</dbReference>
<sequence length="1287" mass="140309">MKQSKRILATVTALIMMFSCLPTAGALPVSAEGTSSFAQNFADPDTKHSMKIRTWWPSADLSDEQIADEVRQIAEAGFGGMEIICIPQGYDTTQIDTEKYGWGTEGWNRAMVKVMEEAEKYNLQVDMTIGPRWPAGVPGLDVNGDYSSKKIVTATSHLEIESTGSAVYPLPQQPVSDYDQQFVGLVVARTDGVLSDNGKVSEYALRSDTLTVLDESCIDWEGGTFTWAPEEQGEWTVFAFWSTATGQTSGTTSPTAYVIDHFSFDATNQLLNYWDDTLLEEIVNHWAKYGGNMFEDSLELTSTDIPWSPVLEEYFQENYGYDILPYLPLLVSQCKTGNLSETYTAVDNDTINREVYNDFFYNLSDMYVENHIDVITEWCSKYGIQYRAQAQGTGDIEWVEPLDAQGHVDIVEGESLGMGASPDAFRSLAGAANMSGTEIVSCEFGAEYGSLYQITWQWLTELANKCAMAGANQFYLHGFASQAQQTGSNKWPGWMPFDSPKFSETWNQSQPSWDYMDEAFVNYISRLQTFLQYGKGDADFAVYRYVRGLRTDGEGHPDGVLYMNEDKTFPGENPVTNIGYSYNYISPSNFDLEGAVVRDGVLNPDGVGYRALVINDESTMELDAARQILSYAKQGLPIILIGGTPVADGTFRADDDAKLVALFEELKQLDNVYQISDENELPWALQQADVTPSVSYDNAYLVSQHRHDANADLYYLYNTTSSRDYYNTFSGPTGGDYHDDNATIATTVTLEGRGKPYSFDPWTGEITPILEYIDNGDGTLSIDVEIMDCEAKLIGITPEDSYFGSYNTVPVQQTSGAGEVIYAGDGMMYRTTQQGAYSVNVNGSEVSGTVGSVASPVRLDNNWMLNVTSWQPGDLAQDTADPSYDAADTAKVPLPEIELETLTAWSNLEALQGISGQGLYTTTFVLDGDFTGAYLDLGETYDNILEVTVNGIKMDPVDQFNHILDLGNAAVEGENTLTIRTGTTLCAAVRTSGGNTKATDYHPVYPTTYGLLGGISVVPYADIDLSISQPDKSILNKVIDYAQQQYDDPSFGDVIADVQLTFEAALDHAKAVAASSTASEQDVLDAWVSLMNEIHKLGFVVGDKTTLEQLISIADQYAVAIDRYTPETADAFLPVLQMAKTVLSDGNAMQDDVSKAESDLLAAMMSLRFRADKSVLESVLADAAGIDTAAYTAASIEAFQTAYNKAMTINDNANATQAEVDEAIGSLKNAIDGLVKVEPDASGTAVRGDAVLTTGTGSAKTGETVPFAAAAMVLLAGAAAVLLKKKK</sequence>
<protein>
    <recommendedName>
        <fullName evidence="5">Glycosyl hydrolase family 2, sugar binding domain protein</fullName>
    </recommendedName>
</protein>
<organism evidence="3 4">
    <name type="scientific">[Clostridium] methylpentosum DSM 5476</name>
    <dbReference type="NCBI Taxonomy" id="537013"/>
    <lineage>
        <taxon>Bacteria</taxon>
        <taxon>Bacillati</taxon>
        <taxon>Bacillota</taxon>
        <taxon>Clostridia</taxon>
        <taxon>Eubacteriales</taxon>
        <taxon>Oscillospiraceae</taxon>
        <taxon>Oscillospiraceae incertae sedis</taxon>
    </lineage>
</organism>
<evidence type="ECO:0000256" key="1">
    <source>
        <dbReference type="SAM" id="Phobius"/>
    </source>
</evidence>
<dbReference type="PROSITE" id="PS51257">
    <property type="entry name" value="PROKAR_LIPOPROTEIN"/>
    <property type="match status" value="1"/>
</dbReference>
<dbReference type="eggNOG" id="COG3250">
    <property type="taxonomic scope" value="Bacteria"/>
</dbReference>
<gene>
    <name evidence="3" type="ORF">CLOSTMETH_01612</name>
</gene>
<dbReference type="Pfam" id="PF07554">
    <property type="entry name" value="FIVAR"/>
    <property type="match status" value="3"/>
</dbReference>
<reference evidence="3 4" key="1">
    <citation type="submission" date="2009-01" db="EMBL/GenBank/DDBJ databases">
        <authorList>
            <person name="Fulton L."/>
            <person name="Clifton S."/>
            <person name="Fulton B."/>
            <person name="Xu J."/>
            <person name="Minx P."/>
            <person name="Pepin K.H."/>
            <person name="Johnson M."/>
            <person name="Bhonagiri V."/>
            <person name="Nash W.E."/>
            <person name="Mardis E.R."/>
            <person name="Wilson R.K."/>
        </authorList>
    </citation>
    <scope>NUCLEOTIDE SEQUENCE [LARGE SCALE GENOMIC DNA]</scope>
    <source>
        <strain evidence="3 4">DSM 5476</strain>
    </source>
</reference>